<dbReference type="GO" id="GO:0003922">
    <property type="term" value="F:GMP synthase (glutamine-hydrolyzing) activity"/>
    <property type="evidence" value="ECO:0007669"/>
    <property type="project" value="UniProtKB-EC"/>
</dbReference>
<reference evidence="2 3" key="1">
    <citation type="submission" date="2020-08" db="EMBL/GenBank/DDBJ databases">
        <title>Genomic Encyclopedia of Type Strains, Phase IV (KMG-IV): sequencing the most valuable type-strain genomes for metagenomic binning, comparative biology and taxonomic classification.</title>
        <authorList>
            <person name="Goeker M."/>
        </authorList>
    </citation>
    <scope>NUCLEOTIDE SEQUENCE [LARGE SCALE GENOMIC DNA]</scope>
    <source>
        <strain evidence="2 3">DSM 26385</strain>
    </source>
</reference>
<feature type="domain" description="Glutamine amidotransferase" evidence="1">
    <location>
        <begin position="55"/>
        <end position="182"/>
    </location>
</feature>
<gene>
    <name evidence="2" type="ORF">GGQ66_001775</name>
</gene>
<comment type="caution">
    <text evidence="2">The sequence shown here is derived from an EMBL/GenBank/DDBJ whole genome shotgun (WGS) entry which is preliminary data.</text>
</comment>
<dbReference type="PANTHER" id="PTHR42695">
    <property type="entry name" value="GLUTAMINE AMIDOTRANSFERASE YLR126C-RELATED"/>
    <property type="match status" value="1"/>
</dbReference>
<dbReference type="Gene3D" id="3.40.50.880">
    <property type="match status" value="1"/>
</dbReference>
<dbReference type="Pfam" id="PF00117">
    <property type="entry name" value="GATase"/>
    <property type="match status" value="1"/>
</dbReference>
<dbReference type="Proteomes" id="UP000584824">
    <property type="component" value="Unassembled WGS sequence"/>
</dbReference>
<dbReference type="InterPro" id="IPR029062">
    <property type="entry name" value="Class_I_gatase-like"/>
</dbReference>
<dbReference type="SUPFAM" id="SSF52317">
    <property type="entry name" value="Class I glutamine amidotransferase-like"/>
    <property type="match status" value="1"/>
</dbReference>
<dbReference type="GO" id="GO:0005829">
    <property type="term" value="C:cytosol"/>
    <property type="evidence" value="ECO:0007669"/>
    <property type="project" value="TreeGrafter"/>
</dbReference>
<keyword evidence="3" id="KW-1185">Reference proteome</keyword>
<dbReference type="EC" id="6.3.5.2" evidence="2"/>
<evidence type="ECO:0000259" key="1">
    <source>
        <dbReference type="Pfam" id="PF00117"/>
    </source>
</evidence>
<accession>A0A7W6K106</accession>
<dbReference type="PROSITE" id="PS51273">
    <property type="entry name" value="GATASE_TYPE_1"/>
    <property type="match status" value="1"/>
</dbReference>
<sequence>MKTIGILITGHTPDQLLPDHGNYADMFAALLGDFDFTFRYYTVVDGQFPESVSDADGWMVTGSKHGVYEELDWIRRLEGFIRDAHAAKVPMVGICFGHQVMAKAMGGTVEKFEGGWTVGTRTYTRFDTGAVQTALAFHQDQVITPPPSAQVLGESDNCRIAVLRYGDWGLSYQPHPEFTPTFFEELTETQRRILPEPVYQAARKVTQPLSTQDFSQEIGAFLARPR</sequence>
<proteinExistence type="predicted"/>
<keyword evidence="2" id="KW-0436">Ligase</keyword>
<dbReference type="EMBL" id="JACIDU010000006">
    <property type="protein sequence ID" value="MBB4103218.1"/>
    <property type="molecule type" value="Genomic_DNA"/>
</dbReference>
<dbReference type="RefSeq" id="WP_183791537.1">
    <property type="nucleotide sequence ID" value="NZ_JACIDU010000006.1"/>
</dbReference>
<protein>
    <submittedName>
        <fullName evidence="2">GMP synthase (Glutamine-hydrolyzing)</fullName>
        <ecNumber evidence="2">6.3.5.2</ecNumber>
    </submittedName>
</protein>
<name>A0A7W6K106_9HYPH</name>
<dbReference type="CDD" id="cd01741">
    <property type="entry name" value="GATase1_1"/>
    <property type="match status" value="1"/>
</dbReference>
<dbReference type="InterPro" id="IPR044992">
    <property type="entry name" value="ChyE-like"/>
</dbReference>
<organism evidence="2 3">
    <name type="scientific">Allorhizobium borbori</name>
    <dbReference type="NCBI Taxonomy" id="485907"/>
    <lineage>
        <taxon>Bacteria</taxon>
        <taxon>Pseudomonadati</taxon>
        <taxon>Pseudomonadota</taxon>
        <taxon>Alphaproteobacteria</taxon>
        <taxon>Hyphomicrobiales</taxon>
        <taxon>Rhizobiaceae</taxon>
        <taxon>Rhizobium/Agrobacterium group</taxon>
        <taxon>Allorhizobium</taxon>
    </lineage>
</organism>
<dbReference type="InterPro" id="IPR017926">
    <property type="entry name" value="GATASE"/>
</dbReference>
<dbReference type="AlphaFoldDB" id="A0A7W6K106"/>
<evidence type="ECO:0000313" key="2">
    <source>
        <dbReference type="EMBL" id="MBB4103218.1"/>
    </source>
</evidence>
<evidence type="ECO:0000313" key="3">
    <source>
        <dbReference type="Proteomes" id="UP000584824"/>
    </source>
</evidence>
<dbReference type="PANTHER" id="PTHR42695:SF5">
    <property type="entry name" value="GLUTAMINE AMIDOTRANSFERASE YLR126C-RELATED"/>
    <property type="match status" value="1"/>
</dbReference>